<feature type="compositionally biased region" description="Gly residues" evidence="1">
    <location>
        <begin position="41"/>
        <end position="51"/>
    </location>
</feature>
<dbReference type="PATRIC" id="fig|656179.3.peg.306"/>
<evidence type="ECO:0000313" key="3">
    <source>
        <dbReference type="Proteomes" id="UP000035651"/>
    </source>
</evidence>
<dbReference type="AlphaFoldDB" id="A0A0H3WNX4"/>
<keyword evidence="3" id="KW-1185">Reference proteome</keyword>
<feature type="region of interest" description="Disordered" evidence="1">
    <location>
        <begin position="22"/>
        <end position="77"/>
    </location>
</feature>
<dbReference type="STRING" id="656179.AB870_01370"/>
<gene>
    <name evidence="2" type="ORF">AB870_01370</name>
</gene>
<protein>
    <submittedName>
        <fullName evidence="2">Uncharacterized protein</fullName>
    </submittedName>
</protein>
<dbReference type="EMBL" id="CP011807">
    <property type="protein sequence ID" value="AKM29065.1"/>
    <property type="molecule type" value="Genomic_DNA"/>
</dbReference>
<organism evidence="2 3">
    <name type="scientific">Pandoraea faecigallinarum</name>
    <dbReference type="NCBI Taxonomy" id="656179"/>
    <lineage>
        <taxon>Bacteria</taxon>
        <taxon>Pseudomonadati</taxon>
        <taxon>Pseudomonadota</taxon>
        <taxon>Betaproteobacteria</taxon>
        <taxon>Burkholderiales</taxon>
        <taxon>Burkholderiaceae</taxon>
        <taxon>Pandoraea</taxon>
    </lineage>
</organism>
<dbReference type="Proteomes" id="UP000035651">
    <property type="component" value="Chromosome"/>
</dbReference>
<sequence>MIVGNTKQTMYGAIAISAERQRIARRQQSAAADTDRRGASPGRGGEEGGGVRATATPTETANARSNGNSNSAHAMTGPDSAVVNALLFALIAQRMHTRLAAQDVLA</sequence>
<proteinExistence type="predicted"/>
<feature type="compositionally biased region" description="Low complexity" evidence="1">
    <location>
        <begin position="61"/>
        <end position="74"/>
    </location>
</feature>
<evidence type="ECO:0000313" key="2">
    <source>
        <dbReference type="EMBL" id="AKM29065.1"/>
    </source>
</evidence>
<reference evidence="2" key="1">
    <citation type="submission" date="2016-06" db="EMBL/GenBank/DDBJ databases">
        <title>Complete Genome Sequence of Pandoraea faecigallinarum DSM-23572.</title>
        <authorList>
            <person name="Yong D."/>
            <person name="Ee R."/>
            <person name="Lim Y.-L."/>
            <person name="Yin W.-F."/>
            <person name="Chan K.-G."/>
        </authorList>
    </citation>
    <scope>NUCLEOTIDE SEQUENCE</scope>
    <source>
        <strain evidence="2">DSM 23572</strain>
    </source>
</reference>
<dbReference type="RefSeq" id="WP_047905026.1">
    <property type="nucleotide sequence ID" value="NZ_CP011807.3"/>
</dbReference>
<dbReference type="KEGG" id="pfg:AB870_01370"/>
<name>A0A0H3WNX4_9BURK</name>
<dbReference type="OrthoDB" id="8943379at2"/>
<evidence type="ECO:0000256" key="1">
    <source>
        <dbReference type="SAM" id="MobiDB-lite"/>
    </source>
</evidence>
<accession>A0A0H3WNX4</accession>